<dbReference type="RefSeq" id="WP_239587383.1">
    <property type="nucleotide sequence ID" value="NZ_JAFBDZ010000001.1"/>
</dbReference>
<organism evidence="7 8">
    <name type="scientific">Rossellomorea pakistanensis</name>
    <dbReference type="NCBI Taxonomy" id="992288"/>
    <lineage>
        <taxon>Bacteria</taxon>
        <taxon>Bacillati</taxon>
        <taxon>Bacillota</taxon>
        <taxon>Bacilli</taxon>
        <taxon>Bacillales</taxon>
        <taxon>Bacillaceae</taxon>
        <taxon>Rossellomorea</taxon>
    </lineage>
</organism>
<keyword evidence="2 6" id="KW-0732">Signal</keyword>
<dbReference type="SUPFAM" id="SSF53850">
    <property type="entry name" value="Periplasmic binding protein-like II"/>
    <property type="match status" value="1"/>
</dbReference>
<dbReference type="InterPro" id="IPR006059">
    <property type="entry name" value="SBP"/>
</dbReference>
<evidence type="ECO:0000313" key="8">
    <source>
        <dbReference type="Proteomes" id="UP001646157"/>
    </source>
</evidence>
<sequence>MKKVLIMILTLVLVTSMLAACTEKSNNNENAKNKVAINKEGFPIVDEKLKMSIMGPDVGQANWKDMAFFKEMEKMTNVQFEFTTPPLSDFETKLNLAFASGEIPDVLFGSSLTAEQEVKYGKQGVLIPLEDLIKKYAPNIQKMFEENPDVKKSITTVDGHIYSLPMVDKNAVWYMGPLWYNGKWLDALGVKELPKTTDELYTLLKRFKTEDPNGNGKADEIPFTSVALDDARLWLLGAFGHTAWGIEEINGEVSYTPIEDGYKEYLKFMNKLYDEKLMDREVFSQSNEQKKAKGQSNRVGLFQDWYSYFTTGDKEEEADNDPMFHPISSSVTDEPVAPLSPGIYRGQFSITNKNANPAAAIRWVDYLYSQEGSELLNIGKAGDVWDWVDKDKGTRKLLESPIEGKTIEDYRGTTTPDFGINVPALRSTIEGFPVPEFKKFIDLETDNKIKPFAKIPYPLVYLTPEEQEEVSRINADLDTYVEQMEAKFITGVEPMSSWDKYVKTIEDMGVDKLIQIYQDAYDRWDKSE</sequence>
<dbReference type="EMBL" id="JAFBDZ010000001">
    <property type="protein sequence ID" value="MBM7584512.1"/>
    <property type="molecule type" value="Genomic_DNA"/>
</dbReference>
<keyword evidence="5" id="KW-0449">Lipoprotein</keyword>
<evidence type="ECO:0000256" key="4">
    <source>
        <dbReference type="ARBA" id="ARBA00023139"/>
    </source>
</evidence>
<evidence type="ECO:0000256" key="5">
    <source>
        <dbReference type="ARBA" id="ARBA00023288"/>
    </source>
</evidence>
<dbReference type="Proteomes" id="UP001646157">
    <property type="component" value="Unassembled WGS sequence"/>
</dbReference>
<gene>
    <name evidence="7" type="ORF">JOC86_001049</name>
</gene>
<evidence type="ECO:0000256" key="1">
    <source>
        <dbReference type="ARBA" id="ARBA00022475"/>
    </source>
</evidence>
<comment type="caution">
    <text evidence="7">The sequence shown here is derived from an EMBL/GenBank/DDBJ whole genome shotgun (WGS) entry which is preliminary data.</text>
</comment>
<dbReference type="PROSITE" id="PS51257">
    <property type="entry name" value="PROKAR_LIPOPROTEIN"/>
    <property type="match status" value="1"/>
</dbReference>
<dbReference type="PANTHER" id="PTHR43649:SF33">
    <property type="entry name" value="POLYGALACTURONAN_RHAMNOGALACTURONAN-BINDING PROTEIN YTCQ"/>
    <property type="match status" value="1"/>
</dbReference>
<evidence type="ECO:0000256" key="6">
    <source>
        <dbReference type="SAM" id="SignalP"/>
    </source>
</evidence>
<name>A0ABS2N9G8_9BACI</name>
<dbReference type="Pfam" id="PF01547">
    <property type="entry name" value="SBP_bac_1"/>
    <property type="match status" value="1"/>
</dbReference>
<feature type="signal peptide" evidence="6">
    <location>
        <begin position="1"/>
        <end position="19"/>
    </location>
</feature>
<evidence type="ECO:0000256" key="2">
    <source>
        <dbReference type="ARBA" id="ARBA00022729"/>
    </source>
</evidence>
<keyword evidence="3" id="KW-0472">Membrane</keyword>
<keyword evidence="1" id="KW-1003">Cell membrane</keyword>
<dbReference type="InterPro" id="IPR050490">
    <property type="entry name" value="Bact_solute-bd_prot1"/>
</dbReference>
<evidence type="ECO:0000256" key="3">
    <source>
        <dbReference type="ARBA" id="ARBA00023136"/>
    </source>
</evidence>
<keyword evidence="4" id="KW-0564">Palmitate</keyword>
<proteinExistence type="predicted"/>
<protein>
    <submittedName>
        <fullName evidence="7">Aldouronate transport system substrate-binding protein</fullName>
    </submittedName>
</protein>
<dbReference type="PANTHER" id="PTHR43649">
    <property type="entry name" value="ARABINOSE-BINDING PROTEIN-RELATED"/>
    <property type="match status" value="1"/>
</dbReference>
<keyword evidence="8" id="KW-1185">Reference proteome</keyword>
<feature type="chain" id="PRO_5046110034" evidence="6">
    <location>
        <begin position="20"/>
        <end position="528"/>
    </location>
</feature>
<evidence type="ECO:0000313" key="7">
    <source>
        <dbReference type="EMBL" id="MBM7584512.1"/>
    </source>
</evidence>
<dbReference type="Gene3D" id="3.40.190.10">
    <property type="entry name" value="Periplasmic binding protein-like II"/>
    <property type="match status" value="2"/>
</dbReference>
<accession>A0ABS2N9G8</accession>
<reference evidence="7 8" key="1">
    <citation type="submission" date="2021-01" db="EMBL/GenBank/DDBJ databases">
        <title>Genomic Encyclopedia of Type Strains, Phase IV (KMG-IV): sequencing the most valuable type-strain genomes for metagenomic binning, comparative biology and taxonomic classification.</title>
        <authorList>
            <person name="Goeker M."/>
        </authorList>
    </citation>
    <scope>NUCLEOTIDE SEQUENCE [LARGE SCALE GENOMIC DNA]</scope>
    <source>
        <strain evidence="7 8">DSM 24834</strain>
    </source>
</reference>